<feature type="transmembrane region" description="Helical" evidence="6">
    <location>
        <begin position="47"/>
        <end position="69"/>
    </location>
</feature>
<feature type="domain" description="Methyl-accepting transducer" evidence="7">
    <location>
        <begin position="307"/>
        <end position="536"/>
    </location>
</feature>
<evidence type="ECO:0000313" key="8">
    <source>
        <dbReference type="EMBL" id="SFF28417.1"/>
    </source>
</evidence>
<dbReference type="Gene3D" id="1.10.287.950">
    <property type="entry name" value="Methyl-accepting chemotaxis protein"/>
    <property type="match status" value="1"/>
</dbReference>
<evidence type="ECO:0000256" key="3">
    <source>
        <dbReference type="ARBA" id="ARBA00029447"/>
    </source>
</evidence>
<dbReference type="Pfam" id="PF12729">
    <property type="entry name" value="4HB_MCP_1"/>
    <property type="match status" value="1"/>
</dbReference>
<feature type="region of interest" description="Disordered" evidence="5">
    <location>
        <begin position="337"/>
        <end position="360"/>
    </location>
</feature>
<dbReference type="GO" id="GO:0004888">
    <property type="term" value="F:transmembrane signaling receptor activity"/>
    <property type="evidence" value="ECO:0007669"/>
    <property type="project" value="InterPro"/>
</dbReference>
<dbReference type="SUPFAM" id="SSF58104">
    <property type="entry name" value="Methyl-accepting chemotaxis protein (MCP) signaling domain"/>
    <property type="match status" value="1"/>
</dbReference>
<dbReference type="GO" id="GO:0007165">
    <property type="term" value="P:signal transduction"/>
    <property type="evidence" value="ECO:0007669"/>
    <property type="project" value="UniProtKB-KW"/>
</dbReference>
<evidence type="ECO:0000256" key="4">
    <source>
        <dbReference type="PROSITE-ProRule" id="PRU00284"/>
    </source>
</evidence>
<dbReference type="PROSITE" id="PS50111">
    <property type="entry name" value="CHEMOTAXIS_TRANSDUC_2"/>
    <property type="match status" value="1"/>
</dbReference>
<protein>
    <submittedName>
        <fullName evidence="8">Methyl-accepting chemotaxis protein</fullName>
    </submittedName>
</protein>
<dbReference type="InterPro" id="IPR051310">
    <property type="entry name" value="MCP_chemotaxis"/>
</dbReference>
<proteinExistence type="inferred from homology"/>
<evidence type="ECO:0000259" key="7">
    <source>
        <dbReference type="PROSITE" id="PS50111"/>
    </source>
</evidence>
<keyword evidence="9" id="KW-1185">Reference proteome</keyword>
<evidence type="ECO:0000256" key="1">
    <source>
        <dbReference type="ARBA" id="ARBA00004370"/>
    </source>
</evidence>
<keyword evidence="6" id="KW-0812">Transmembrane</keyword>
<dbReference type="PANTHER" id="PTHR43531">
    <property type="entry name" value="PROTEIN ICFG"/>
    <property type="match status" value="1"/>
</dbReference>
<dbReference type="GO" id="GO:0006935">
    <property type="term" value="P:chemotaxis"/>
    <property type="evidence" value="ECO:0007669"/>
    <property type="project" value="InterPro"/>
</dbReference>
<dbReference type="CDD" id="cd11386">
    <property type="entry name" value="MCP_signal"/>
    <property type="match status" value="1"/>
</dbReference>
<evidence type="ECO:0000256" key="5">
    <source>
        <dbReference type="SAM" id="MobiDB-lite"/>
    </source>
</evidence>
<dbReference type="PRINTS" id="PR00260">
    <property type="entry name" value="CHEMTRNSDUCR"/>
</dbReference>
<dbReference type="GO" id="GO:0005886">
    <property type="term" value="C:plasma membrane"/>
    <property type="evidence" value="ECO:0007669"/>
    <property type="project" value="TreeGrafter"/>
</dbReference>
<gene>
    <name evidence="8" type="ORF">SAMN04489711_12270</name>
</gene>
<dbReference type="InterPro" id="IPR004089">
    <property type="entry name" value="MCPsignal_dom"/>
</dbReference>
<keyword evidence="6" id="KW-0472">Membrane</keyword>
<dbReference type="SMART" id="SM00283">
    <property type="entry name" value="MA"/>
    <property type="match status" value="1"/>
</dbReference>
<dbReference type="STRING" id="1177982.SAMN04489711_12270"/>
<comment type="subcellular location">
    <subcellularLocation>
        <location evidence="1">Membrane</location>
    </subcellularLocation>
</comment>
<organism evidence="8 9">
    <name type="scientific">Paracidovorax wautersii</name>
    <dbReference type="NCBI Taxonomy" id="1177982"/>
    <lineage>
        <taxon>Bacteria</taxon>
        <taxon>Pseudomonadati</taxon>
        <taxon>Pseudomonadota</taxon>
        <taxon>Betaproteobacteria</taxon>
        <taxon>Burkholderiales</taxon>
        <taxon>Comamonadaceae</taxon>
        <taxon>Paracidovorax</taxon>
    </lineage>
</organism>
<reference evidence="9" key="1">
    <citation type="submission" date="2016-10" db="EMBL/GenBank/DDBJ databases">
        <authorList>
            <person name="Varghese N."/>
            <person name="Submissions S."/>
        </authorList>
    </citation>
    <scope>NUCLEOTIDE SEQUENCE [LARGE SCALE GENOMIC DNA]</scope>
    <source>
        <strain evidence="9">DSM 27981</strain>
    </source>
</reference>
<evidence type="ECO:0000256" key="6">
    <source>
        <dbReference type="SAM" id="Phobius"/>
    </source>
</evidence>
<dbReference type="InterPro" id="IPR004090">
    <property type="entry name" value="Chemotax_Me-accpt_rcpt"/>
</dbReference>
<comment type="similarity">
    <text evidence="3">Belongs to the methyl-accepting chemotaxis (MCP) protein family.</text>
</comment>
<keyword evidence="4" id="KW-0807">Transducer</keyword>
<dbReference type="PANTHER" id="PTHR43531:SF14">
    <property type="entry name" value="METHYL-ACCEPTING CHEMOTAXIS PROTEIN I-RELATED"/>
    <property type="match status" value="1"/>
</dbReference>
<dbReference type="AlphaFoldDB" id="A0A1I2HHQ7"/>
<accession>A0A1I2HHQ7</accession>
<evidence type="ECO:0000313" key="9">
    <source>
        <dbReference type="Proteomes" id="UP000199119"/>
    </source>
</evidence>
<dbReference type="InterPro" id="IPR024478">
    <property type="entry name" value="HlyB_4HB_MCP"/>
</dbReference>
<keyword evidence="2" id="KW-0488">Methylation</keyword>
<dbReference type="EMBL" id="FONX01000022">
    <property type="protein sequence ID" value="SFF28417.1"/>
    <property type="molecule type" value="Genomic_DNA"/>
</dbReference>
<dbReference type="FunFam" id="1.10.287.950:FF:000001">
    <property type="entry name" value="Methyl-accepting chemotaxis sensory transducer"/>
    <property type="match status" value="1"/>
</dbReference>
<name>A0A1I2HHQ7_9BURK</name>
<feature type="compositionally biased region" description="Low complexity" evidence="5">
    <location>
        <begin position="337"/>
        <end position="346"/>
    </location>
</feature>
<keyword evidence="6" id="KW-1133">Transmembrane helix</keyword>
<dbReference type="Proteomes" id="UP000199119">
    <property type="component" value="Unassembled WGS sequence"/>
</dbReference>
<dbReference type="Pfam" id="PF00015">
    <property type="entry name" value="MCPsignal"/>
    <property type="match status" value="1"/>
</dbReference>
<sequence>MKRKVTFDTYCAHDRTCGIGPRAACLWRFMTSAAMPLHKNASLAQKLSALVGVLLLILVVVGVTAITQLRSVSAAQREMYTDTVVPLRKVVDGGRQAAVHFRRMYPYMLKADPKSREETIKLNEQSEKSVTDAIEFLRQGSDDATLRETGRKLADAWATYKASVTKLQASADAGNIDAAMAELNTTTDPLHVAVRNLLLEAGKQQEKEASEKTQSVAASVDRTSLVLSLLIGLGTLVGAALGWRLIRSVLGQLGGDPAQAVAIARQIAEGDLRESFQAKPGDSSSLLYQLAAMRGQLERVIGQVRDSAEAVSQASAEISLGTNDLSARTEQQAAALEETAASMESLGTSSRQNADSAREANRLAQTASSVAVQGGDVVAEVVKTMSGINESSRKIGDIIGVIDSIAFQTNILALNAAVEAARAGEQGRGFAVVASEVRSLAGRSADAAKEIKGLIGTSVARVEQGTQLVDRAGSTMAEVVSAIQRVTDLVGEISAASSAQNEGVSQVGEAVTLMDQSTQQNAALVEESAAAAQSMRQQAAQLVQAVDAFRIGDNAAHRRALPG</sequence>
<evidence type="ECO:0000256" key="2">
    <source>
        <dbReference type="ARBA" id="ARBA00022481"/>
    </source>
</evidence>